<comment type="caution">
    <text evidence="2">The sequence shown here is derived from an EMBL/GenBank/DDBJ whole genome shotgun (WGS) entry which is preliminary data.</text>
</comment>
<reference evidence="2 3" key="1">
    <citation type="submission" date="2018-05" db="EMBL/GenBank/DDBJ databases">
        <title>Genome sequencing and assembly of the regulated plant pathogen Lachnellula willkommii and related sister species for the development of diagnostic species identification markers.</title>
        <authorList>
            <person name="Giroux E."/>
            <person name="Bilodeau G."/>
        </authorList>
    </citation>
    <scope>NUCLEOTIDE SEQUENCE [LARGE SCALE GENOMIC DNA]</scope>
    <source>
        <strain evidence="2 3">CBS 268.59</strain>
    </source>
</reference>
<evidence type="ECO:0000313" key="3">
    <source>
        <dbReference type="Proteomes" id="UP000469558"/>
    </source>
</evidence>
<evidence type="ECO:0000313" key="2">
    <source>
        <dbReference type="EMBL" id="TVY73466.1"/>
    </source>
</evidence>
<evidence type="ECO:0008006" key="4">
    <source>
        <dbReference type="Google" id="ProtNLM"/>
    </source>
</evidence>
<dbReference type="Pfam" id="PF11905">
    <property type="entry name" value="DUF3425"/>
    <property type="match status" value="1"/>
</dbReference>
<dbReference type="PANTHER" id="PTHR37012:SF2">
    <property type="entry name" value="BZIP DOMAIN-CONTAINING PROTEIN-RELATED"/>
    <property type="match status" value="1"/>
</dbReference>
<dbReference type="OrthoDB" id="2985014at2759"/>
<dbReference type="CDD" id="cd14688">
    <property type="entry name" value="bZIP_YAP"/>
    <property type="match status" value="1"/>
</dbReference>
<dbReference type="Proteomes" id="UP000469558">
    <property type="component" value="Unassembled WGS sequence"/>
</dbReference>
<feature type="region of interest" description="Disordered" evidence="1">
    <location>
        <begin position="1"/>
        <end position="56"/>
    </location>
</feature>
<dbReference type="Gene3D" id="1.20.5.170">
    <property type="match status" value="1"/>
</dbReference>
<gene>
    <name evidence="2" type="ORF">LSUE1_G005125</name>
</gene>
<accession>A0A8T9C7M8</accession>
<dbReference type="AlphaFoldDB" id="A0A8T9C7M8"/>
<dbReference type="EMBL" id="QGMK01001070">
    <property type="protein sequence ID" value="TVY73466.1"/>
    <property type="molecule type" value="Genomic_DNA"/>
</dbReference>
<proteinExistence type="predicted"/>
<dbReference type="GO" id="GO:0003700">
    <property type="term" value="F:DNA-binding transcription factor activity"/>
    <property type="evidence" value="ECO:0007669"/>
    <property type="project" value="InterPro"/>
</dbReference>
<name>A0A8T9C7M8_9HELO</name>
<dbReference type="InterPro" id="IPR021833">
    <property type="entry name" value="DUF3425"/>
</dbReference>
<feature type="compositionally biased region" description="Basic and acidic residues" evidence="1">
    <location>
        <begin position="35"/>
        <end position="46"/>
    </location>
</feature>
<feature type="compositionally biased region" description="Low complexity" evidence="1">
    <location>
        <begin position="1"/>
        <end position="11"/>
    </location>
</feature>
<organism evidence="2 3">
    <name type="scientific">Lachnellula suecica</name>
    <dbReference type="NCBI Taxonomy" id="602035"/>
    <lineage>
        <taxon>Eukaryota</taxon>
        <taxon>Fungi</taxon>
        <taxon>Dikarya</taxon>
        <taxon>Ascomycota</taxon>
        <taxon>Pezizomycotina</taxon>
        <taxon>Leotiomycetes</taxon>
        <taxon>Helotiales</taxon>
        <taxon>Lachnaceae</taxon>
        <taxon>Lachnellula</taxon>
    </lineage>
</organism>
<keyword evidence="3" id="KW-1185">Reference proteome</keyword>
<sequence length="392" mass="44274">MDANAAASAADAKSKAGRKPKVSGTRSVTTLSEEALARKRAADRASQRTLRQRTRERIEGLEARIKELEGDTINDPEYEALEEKNLELEKELERLKEVQAKLDAGGSSAKPTSPDSIELPLQLETPKTPKIKTITATHGPITPKPPTIHPIPPLLVRQPSSRIWELPPALRSSTGPIENILFGMVQDQRSLFREGIPGTELAGPRIPCLNALVMPGSSRSVHNVARVISELLNRITYRTWMEKLGAFVIMYPVYQWLIMQSYETYSNLPSWLLPRLAQRTRPHPVWITGLGFPRLREVIVENQERYDTEDFQFLFVESLNVNWPHGIEAALTWTDGDVFISKQFWDHTRNFENWSMNEPFQSRYPELSNSCKFTQHPETGASSSGSTIPIQI</sequence>
<evidence type="ECO:0000256" key="1">
    <source>
        <dbReference type="SAM" id="MobiDB-lite"/>
    </source>
</evidence>
<protein>
    <recommendedName>
        <fullName evidence="4">BZIP transcription factor</fullName>
    </recommendedName>
</protein>
<dbReference type="PANTHER" id="PTHR37012">
    <property type="entry name" value="B-ZIP TRANSCRIPTION FACTOR (EUROFUNG)-RELATED"/>
    <property type="match status" value="1"/>
</dbReference>
<dbReference type="InterPro" id="IPR046347">
    <property type="entry name" value="bZIP_sf"/>
</dbReference>
<dbReference type="SUPFAM" id="SSF57959">
    <property type="entry name" value="Leucine zipper domain"/>
    <property type="match status" value="1"/>
</dbReference>